<keyword evidence="1" id="KW-1133">Transmembrane helix</keyword>
<dbReference type="EMBL" id="JAKLTY010000040">
    <property type="protein sequence ID" value="MCG2632341.1"/>
    <property type="molecule type" value="Genomic_DNA"/>
</dbReference>
<evidence type="ECO:0000313" key="6">
    <source>
        <dbReference type="Proteomes" id="UP001139054"/>
    </source>
</evidence>
<dbReference type="Pfam" id="PF00487">
    <property type="entry name" value="FA_desaturase"/>
    <property type="match status" value="1"/>
</dbReference>
<evidence type="ECO:0000313" key="5">
    <source>
        <dbReference type="Proteomes" id="UP001139012"/>
    </source>
</evidence>
<dbReference type="GO" id="GO:0016717">
    <property type="term" value="F:oxidoreductase activity, acting on paired donors, with oxidation of a pair of donors resulting in the reduction of molecular oxygen to two molecules of water"/>
    <property type="evidence" value="ECO:0007669"/>
    <property type="project" value="TreeGrafter"/>
</dbReference>
<dbReference type="CDD" id="cd03510">
    <property type="entry name" value="Rhizobitoxine-FADS-like"/>
    <property type="match status" value="1"/>
</dbReference>
<name>A0A9X1UCF8_9BRAD</name>
<dbReference type="InterPro" id="IPR005804">
    <property type="entry name" value="FA_desaturase_dom"/>
</dbReference>
<feature type="transmembrane region" description="Helical" evidence="1">
    <location>
        <begin position="42"/>
        <end position="59"/>
    </location>
</feature>
<feature type="domain" description="Fatty acid desaturase" evidence="2">
    <location>
        <begin position="67"/>
        <end position="295"/>
    </location>
</feature>
<accession>A0A9X1UCF8</accession>
<sequence>MTEGSRGAAPSATQDDACVREIPRFLTKEEMRSLSEVSSGKVLSAFAAEMGMVGAAIWLSEATWFNPLTYLLALFVIGSRIVGIGGLMHEAAHYRVAKNRLLNDIVGEIMAFPTTASMAGYRNTHFAHHRELNSERDPDWTRNFGVDDYEFPVPQYLFLRRVALHFAGLKTRQFLGSFHNNPQTRQIPVWTSRLRLLAFGLLFVSAVAFGFWKELLLYWLVPLLTTFMGVIYLKRVSEHYGVRHESVLNETRTIVGPWWQILAFAPWGLNYHLEHHLYPGITCFNLGKAHRLLMKNPVYAENANVTRGYWGLVKELAAAKAGERDKAEAAHRLLRSRLGAMDIAGEAGLREGAGAAHTG</sequence>
<dbReference type="InterPro" id="IPR012171">
    <property type="entry name" value="Fatty_acid_desaturase"/>
</dbReference>
<protein>
    <submittedName>
        <fullName evidence="3">Fatty acid desaturase family protein</fullName>
    </submittedName>
</protein>
<dbReference type="PANTHER" id="PTHR19353">
    <property type="entry name" value="FATTY ACID DESATURASE 2"/>
    <property type="match status" value="1"/>
</dbReference>
<evidence type="ECO:0000256" key="1">
    <source>
        <dbReference type="SAM" id="Phobius"/>
    </source>
</evidence>
<feature type="transmembrane region" description="Helical" evidence="1">
    <location>
        <begin position="217"/>
        <end position="233"/>
    </location>
</feature>
<reference evidence="3" key="1">
    <citation type="submission" date="2022-01" db="EMBL/GenBank/DDBJ databases">
        <title>Genome sequnece data of strain Bradyrhizobium sp. nov.</title>
        <authorList>
            <person name="Zhang J."/>
        </authorList>
    </citation>
    <scope>NUCLEOTIDE SEQUENCE</scope>
    <source>
        <strain evidence="4">WYCCWR 12774</strain>
        <strain evidence="3">WYCCWR 13023</strain>
    </source>
</reference>
<keyword evidence="1" id="KW-0812">Transmembrane</keyword>
<proteinExistence type="predicted"/>
<dbReference type="EMBL" id="JAKLUA010000050">
    <property type="protein sequence ID" value="MCG2673370.1"/>
    <property type="molecule type" value="Genomic_DNA"/>
</dbReference>
<evidence type="ECO:0000259" key="2">
    <source>
        <dbReference type="Pfam" id="PF00487"/>
    </source>
</evidence>
<dbReference type="Proteomes" id="UP001139054">
    <property type="component" value="Unassembled WGS sequence"/>
</dbReference>
<gene>
    <name evidence="4" type="ORF">L6637_41590</name>
    <name evidence="3" type="ORF">L6654_37615</name>
</gene>
<comment type="caution">
    <text evidence="3">The sequence shown here is derived from an EMBL/GenBank/DDBJ whole genome shotgun (WGS) entry which is preliminary data.</text>
</comment>
<evidence type="ECO:0000313" key="3">
    <source>
        <dbReference type="EMBL" id="MCG2632341.1"/>
    </source>
</evidence>
<evidence type="ECO:0000313" key="4">
    <source>
        <dbReference type="EMBL" id="MCG2673370.1"/>
    </source>
</evidence>
<dbReference type="GO" id="GO:0016020">
    <property type="term" value="C:membrane"/>
    <property type="evidence" value="ECO:0007669"/>
    <property type="project" value="TreeGrafter"/>
</dbReference>
<dbReference type="Proteomes" id="UP001139012">
    <property type="component" value="Unassembled WGS sequence"/>
</dbReference>
<feature type="transmembrane region" description="Helical" evidence="1">
    <location>
        <begin position="71"/>
        <end position="92"/>
    </location>
</feature>
<dbReference type="RefSeq" id="WP_237874380.1">
    <property type="nucleotide sequence ID" value="NZ_JAKLTY010000040.1"/>
</dbReference>
<dbReference type="GO" id="GO:0008610">
    <property type="term" value="P:lipid biosynthetic process"/>
    <property type="evidence" value="ECO:0007669"/>
    <property type="project" value="UniProtKB-ARBA"/>
</dbReference>
<organism evidence="3 6">
    <name type="scientific">Bradyrhizobium zhengyangense</name>
    <dbReference type="NCBI Taxonomy" id="2911009"/>
    <lineage>
        <taxon>Bacteria</taxon>
        <taxon>Pseudomonadati</taxon>
        <taxon>Pseudomonadota</taxon>
        <taxon>Alphaproteobacteria</taxon>
        <taxon>Hyphomicrobiales</taxon>
        <taxon>Nitrobacteraceae</taxon>
        <taxon>Bradyrhizobium</taxon>
    </lineage>
</organism>
<dbReference type="PANTHER" id="PTHR19353:SF19">
    <property type="entry name" value="DELTA(5) FATTY ACID DESATURASE C-RELATED"/>
    <property type="match status" value="1"/>
</dbReference>
<dbReference type="AlphaFoldDB" id="A0A9X1UCF8"/>
<keyword evidence="1" id="KW-0472">Membrane</keyword>
<feature type="transmembrane region" description="Helical" evidence="1">
    <location>
        <begin position="194"/>
        <end position="211"/>
    </location>
</feature>
<keyword evidence="5" id="KW-1185">Reference proteome</keyword>